<dbReference type="EMBL" id="UGWQ01000002">
    <property type="protein sequence ID" value="SUG27480.1"/>
    <property type="molecule type" value="Genomic_DNA"/>
</dbReference>
<accession>A0A379SH00</accession>
<protein>
    <submittedName>
        <fullName evidence="3">Uncharacterized protein</fullName>
    </submittedName>
</protein>
<keyword evidence="1" id="KW-1133">Transmembrane helix</keyword>
<dbReference type="EMBL" id="UGWQ01000001">
    <property type="protein sequence ID" value="SUF67821.1"/>
    <property type="molecule type" value="Genomic_DNA"/>
</dbReference>
<name>A0A379SH00_SALER</name>
<keyword evidence="1" id="KW-0812">Transmembrane</keyword>
<evidence type="ECO:0000256" key="1">
    <source>
        <dbReference type="SAM" id="Phobius"/>
    </source>
</evidence>
<evidence type="ECO:0000313" key="2">
    <source>
        <dbReference type="EMBL" id="SUF67821.1"/>
    </source>
</evidence>
<keyword evidence="1" id="KW-0472">Membrane</keyword>
<dbReference type="Proteomes" id="UP000254332">
    <property type="component" value="Unassembled WGS sequence"/>
</dbReference>
<proteinExistence type="predicted"/>
<evidence type="ECO:0000313" key="3">
    <source>
        <dbReference type="EMBL" id="SUG27480.1"/>
    </source>
</evidence>
<gene>
    <name evidence="2" type="ORF">NCTC10718_00481</name>
    <name evidence="3" type="ORF">NCTC10718_04803</name>
</gene>
<dbReference type="AlphaFoldDB" id="A0A379SH00"/>
<feature type="transmembrane region" description="Helical" evidence="1">
    <location>
        <begin position="35"/>
        <end position="56"/>
    </location>
</feature>
<sequence>MSFYLTLGWTWVWMGYTTAQIHHHTGSLDRFRHSALRWGAAWLFLFLFWPLALALYEERLAQWNKWRPYGKR</sequence>
<organism evidence="3 4">
    <name type="scientific">Salmonella enterica</name>
    <name type="common">Salmonella choleraesuis</name>
    <dbReference type="NCBI Taxonomy" id="28901"/>
    <lineage>
        <taxon>Bacteria</taxon>
        <taxon>Pseudomonadati</taxon>
        <taxon>Pseudomonadota</taxon>
        <taxon>Gammaproteobacteria</taxon>
        <taxon>Enterobacterales</taxon>
        <taxon>Enterobacteriaceae</taxon>
        <taxon>Salmonella</taxon>
    </lineage>
</organism>
<evidence type="ECO:0000313" key="4">
    <source>
        <dbReference type="Proteomes" id="UP000254332"/>
    </source>
</evidence>
<reference evidence="3 4" key="1">
    <citation type="submission" date="2018-06" db="EMBL/GenBank/DDBJ databases">
        <authorList>
            <consortium name="Pathogen Informatics"/>
            <person name="Doyle S."/>
        </authorList>
    </citation>
    <scope>NUCLEOTIDE SEQUENCE [LARGE SCALE GENOMIC DNA]</scope>
    <source>
        <strain evidence="3 4">NCTC10718</strain>
    </source>
</reference>